<dbReference type="VEuPathDB" id="VectorBase:AQUA014643"/>
<sequence>MLNINIEGTLKTKGFYLHMMIWKNSHSYYEFMKHYGLKKRFKCGRIQNASCAFA</sequence>
<evidence type="ECO:0000313" key="2">
    <source>
        <dbReference type="Proteomes" id="UP000076407"/>
    </source>
</evidence>
<dbReference type="EnsemblMetazoa" id="AQUA014643-RA">
    <property type="protein sequence ID" value="AQUA014643-PA"/>
    <property type="gene ID" value="AQUA014643"/>
</dbReference>
<accession>A0A182XS27</accession>
<dbReference type="Proteomes" id="UP000076407">
    <property type="component" value="Unassembled WGS sequence"/>
</dbReference>
<organism evidence="1 2">
    <name type="scientific">Anopheles quadriannulatus</name>
    <name type="common">Mosquito</name>
    <dbReference type="NCBI Taxonomy" id="34691"/>
    <lineage>
        <taxon>Eukaryota</taxon>
        <taxon>Metazoa</taxon>
        <taxon>Ecdysozoa</taxon>
        <taxon>Arthropoda</taxon>
        <taxon>Hexapoda</taxon>
        <taxon>Insecta</taxon>
        <taxon>Pterygota</taxon>
        <taxon>Neoptera</taxon>
        <taxon>Endopterygota</taxon>
        <taxon>Diptera</taxon>
        <taxon>Nematocera</taxon>
        <taxon>Culicoidea</taxon>
        <taxon>Culicidae</taxon>
        <taxon>Anophelinae</taxon>
        <taxon>Anopheles</taxon>
    </lineage>
</organism>
<reference evidence="1" key="1">
    <citation type="submission" date="2020-05" db="UniProtKB">
        <authorList>
            <consortium name="EnsemblMetazoa"/>
        </authorList>
    </citation>
    <scope>IDENTIFICATION</scope>
    <source>
        <strain evidence="1">SANGQUA</strain>
    </source>
</reference>
<proteinExistence type="predicted"/>
<evidence type="ECO:0000313" key="1">
    <source>
        <dbReference type="EnsemblMetazoa" id="AQUA014643-PA"/>
    </source>
</evidence>
<dbReference type="AlphaFoldDB" id="A0A182XS27"/>
<name>A0A182XS27_ANOQN</name>
<keyword evidence="2" id="KW-1185">Reference proteome</keyword>
<protein>
    <submittedName>
        <fullName evidence="1">Uncharacterized protein</fullName>
    </submittedName>
</protein>